<dbReference type="GeneTree" id="ENSGT00940000159819"/>
<dbReference type="Pfam" id="PF01562">
    <property type="entry name" value="Pep_M12B_propep"/>
    <property type="match status" value="1"/>
</dbReference>
<name>A0A8C7N1G6_ONCKI</name>
<keyword evidence="1" id="KW-1015">Disulfide bond</keyword>
<dbReference type="AlphaFoldDB" id="A0A8C7N1G6"/>
<reference evidence="3" key="1">
    <citation type="submission" date="2025-08" db="UniProtKB">
        <authorList>
            <consortium name="Ensembl"/>
        </authorList>
    </citation>
    <scope>IDENTIFICATION</scope>
</reference>
<evidence type="ECO:0000313" key="3">
    <source>
        <dbReference type="Ensembl" id="ENSOKIP00005095056.1"/>
    </source>
</evidence>
<proteinExistence type="predicted"/>
<keyword evidence="4" id="KW-1185">Reference proteome</keyword>
<dbReference type="Proteomes" id="UP000694557">
    <property type="component" value="Unassembled WGS sequence"/>
</dbReference>
<evidence type="ECO:0000256" key="1">
    <source>
        <dbReference type="ARBA" id="ARBA00023157"/>
    </source>
</evidence>
<evidence type="ECO:0000259" key="2">
    <source>
        <dbReference type="Pfam" id="PF01562"/>
    </source>
</evidence>
<accession>A0A8C7N1G6</accession>
<reference evidence="3" key="2">
    <citation type="submission" date="2025-09" db="UniProtKB">
        <authorList>
            <consortium name="Ensembl"/>
        </authorList>
    </citation>
    <scope>IDENTIFICATION</scope>
</reference>
<protein>
    <recommendedName>
        <fullName evidence="2">Peptidase M12B propeptide domain-containing protein</fullName>
    </recommendedName>
</protein>
<dbReference type="Ensembl" id="ENSOKIT00005101684.1">
    <property type="protein sequence ID" value="ENSOKIP00005095056.1"/>
    <property type="gene ID" value="ENSOKIG00005041575.1"/>
</dbReference>
<evidence type="ECO:0000313" key="4">
    <source>
        <dbReference type="Proteomes" id="UP000694557"/>
    </source>
</evidence>
<dbReference type="InterPro" id="IPR002870">
    <property type="entry name" value="Peptidase_M12B_N"/>
</dbReference>
<organism evidence="3 4">
    <name type="scientific">Oncorhynchus kisutch</name>
    <name type="common">Coho salmon</name>
    <name type="synonym">Salmo kisutch</name>
    <dbReference type="NCBI Taxonomy" id="8019"/>
    <lineage>
        <taxon>Eukaryota</taxon>
        <taxon>Metazoa</taxon>
        <taxon>Chordata</taxon>
        <taxon>Craniata</taxon>
        <taxon>Vertebrata</taxon>
        <taxon>Euteleostomi</taxon>
        <taxon>Actinopterygii</taxon>
        <taxon>Neopterygii</taxon>
        <taxon>Teleostei</taxon>
        <taxon>Protacanthopterygii</taxon>
        <taxon>Salmoniformes</taxon>
        <taxon>Salmonidae</taxon>
        <taxon>Salmoninae</taxon>
        <taxon>Oncorhynchus</taxon>
    </lineage>
</organism>
<sequence length="154" mass="17278">MELFTACQVCLQPHSQLSFLQGLPQYEVVHPYRVDAKGHFLSNFVSHRVSRVQRRETQGEPGNPTRVFYQLQHGGHNLHFNLTLNPHLLAPGFLTERRYGGMEGAKIRSHGPSLCHFIGDVWDQATMKGRAAISTCDGLGHAKRLTSRTSLFLG</sequence>
<feature type="domain" description="Peptidase M12B propeptide" evidence="2">
    <location>
        <begin position="27"/>
        <end position="121"/>
    </location>
</feature>